<accession>A0A844ZG07</accession>
<evidence type="ECO:0000313" key="4">
    <source>
        <dbReference type="EMBL" id="MXO86076.1"/>
    </source>
</evidence>
<dbReference type="Pfam" id="PF07969">
    <property type="entry name" value="Amidohydro_3"/>
    <property type="match status" value="1"/>
</dbReference>
<keyword evidence="4" id="KW-0378">Hydrolase</keyword>
<dbReference type="Proteomes" id="UP000433104">
    <property type="component" value="Unassembled WGS sequence"/>
</dbReference>
<dbReference type="SUPFAM" id="SSF51556">
    <property type="entry name" value="Metallo-dependent hydrolases"/>
    <property type="match status" value="1"/>
</dbReference>
<sequence>MSLRSKTLLALAALALPTAAAAQDMAITNATVAIGDGSDPIEGATVVVRNGRVVAAGPDVAVPADMQAVDGTGRWVTPGLFSAMTSLGLWDVEAVDESNDTAAGNSPFGAALDVAPALNPASQHVAVNRAAGITRASVFSRPSSSIFGGQGAIVDLGADREMLVRPRAFQFVALGEYGARIAGGSRTSAHALLRNALREARQYGMDSRISGVASRPPEQRTGDDLPLDPRLLDNQTERGDDVLLSRFDAAALVPVVNGEQPLYVFAERASDIREVIALKEDFPNLRLVLVGASEGWLVADDIAAANLPVIADPLDDLPASFEQLAATQSNVGRMVAAGVKVAIGGLTGGTGDQARNAPQYAGNLVALTKVPGATGLSWGQAFATISSTPAEISGYGGRFGTLAPGAAGDLVIWDGDPLETSSAAMRVFIDGVEQPLENHQTRLRERYRDLDESDLPKAYDW</sequence>
<dbReference type="InterPro" id="IPR051781">
    <property type="entry name" value="Metallo-dep_Hydrolase"/>
</dbReference>
<dbReference type="AlphaFoldDB" id="A0A844ZG07"/>
<organism evidence="4 5">
    <name type="scientific">Parapontixanthobacter aurantiacus</name>
    <dbReference type="NCBI Taxonomy" id="1463599"/>
    <lineage>
        <taxon>Bacteria</taxon>
        <taxon>Pseudomonadati</taxon>
        <taxon>Pseudomonadota</taxon>
        <taxon>Alphaproteobacteria</taxon>
        <taxon>Sphingomonadales</taxon>
        <taxon>Erythrobacteraceae</taxon>
        <taxon>Parapontixanthobacter</taxon>
    </lineage>
</organism>
<feature type="chain" id="PRO_5033067207" evidence="2">
    <location>
        <begin position="23"/>
        <end position="461"/>
    </location>
</feature>
<keyword evidence="5" id="KW-1185">Reference proteome</keyword>
<dbReference type="EMBL" id="WTYW01000002">
    <property type="protein sequence ID" value="MXO86076.1"/>
    <property type="molecule type" value="Genomic_DNA"/>
</dbReference>
<dbReference type="OrthoDB" id="9802793at2"/>
<evidence type="ECO:0000256" key="1">
    <source>
        <dbReference type="SAM" id="MobiDB-lite"/>
    </source>
</evidence>
<proteinExistence type="predicted"/>
<keyword evidence="2" id="KW-0732">Signal</keyword>
<feature type="region of interest" description="Disordered" evidence="1">
    <location>
        <begin position="208"/>
        <end position="231"/>
    </location>
</feature>
<dbReference type="SUPFAM" id="SSF51338">
    <property type="entry name" value="Composite domain of metallo-dependent hydrolases"/>
    <property type="match status" value="1"/>
</dbReference>
<dbReference type="GO" id="GO:0016810">
    <property type="term" value="F:hydrolase activity, acting on carbon-nitrogen (but not peptide) bonds"/>
    <property type="evidence" value="ECO:0007669"/>
    <property type="project" value="InterPro"/>
</dbReference>
<name>A0A844ZG07_9SPHN</name>
<dbReference type="PANTHER" id="PTHR43135:SF3">
    <property type="entry name" value="ALPHA-D-RIBOSE 1-METHYLPHOSPHONATE 5-TRIPHOSPHATE DIPHOSPHATASE"/>
    <property type="match status" value="1"/>
</dbReference>
<evidence type="ECO:0000256" key="2">
    <source>
        <dbReference type="SAM" id="SignalP"/>
    </source>
</evidence>
<dbReference type="Gene3D" id="3.20.20.140">
    <property type="entry name" value="Metal-dependent hydrolases"/>
    <property type="match status" value="1"/>
</dbReference>
<comment type="caution">
    <text evidence="4">The sequence shown here is derived from an EMBL/GenBank/DDBJ whole genome shotgun (WGS) entry which is preliminary data.</text>
</comment>
<dbReference type="Gene3D" id="2.30.40.10">
    <property type="entry name" value="Urease, subunit C, domain 1"/>
    <property type="match status" value="2"/>
</dbReference>
<dbReference type="PANTHER" id="PTHR43135">
    <property type="entry name" value="ALPHA-D-RIBOSE 1-METHYLPHOSPHONATE 5-TRIPHOSPHATE DIPHOSPHATASE"/>
    <property type="match status" value="1"/>
</dbReference>
<dbReference type="InterPro" id="IPR013108">
    <property type="entry name" value="Amidohydro_3"/>
</dbReference>
<feature type="domain" description="Amidohydrolase 3" evidence="3">
    <location>
        <begin position="329"/>
        <end position="424"/>
    </location>
</feature>
<dbReference type="InterPro" id="IPR011059">
    <property type="entry name" value="Metal-dep_hydrolase_composite"/>
</dbReference>
<feature type="signal peptide" evidence="2">
    <location>
        <begin position="1"/>
        <end position="22"/>
    </location>
</feature>
<dbReference type="InterPro" id="IPR032466">
    <property type="entry name" value="Metal_Hydrolase"/>
</dbReference>
<evidence type="ECO:0000259" key="3">
    <source>
        <dbReference type="Pfam" id="PF07969"/>
    </source>
</evidence>
<gene>
    <name evidence="4" type="ORF">GRI38_08555</name>
</gene>
<dbReference type="RefSeq" id="WP_160682624.1">
    <property type="nucleotide sequence ID" value="NZ_WTYW01000002.1"/>
</dbReference>
<evidence type="ECO:0000313" key="5">
    <source>
        <dbReference type="Proteomes" id="UP000433104"/>
    </source>
</evidence>
<reference evidence="4 5" key="1">
    <citation type="submission" date="2019-12" db="EMBL/GenBank/DDBJ databases">
        <title>Genomic-based taxomic classification of the family Erythrobacteraceae.</title>
        <authorList>
            <person name="Xu L."/>
        </authorList>
    </citation>
    <scope>NUCLEOTIDE SEQUENCE [LARGE SCALE GENOMIC DNA]</scope>
    <source>
        <strain evidence="4 5">MCCC 1A09962</strain>
    </source>
</reference>
<protein>
    <submittedName>
        <fullName evidence="4">Amidohydrolase family protein</fullName>
    </submittedName>
</protein>